<name>A0A9P6MIC5_9FUNG</name>
<dbReference type="EMBL" id="JAAAID010002936">
    <property type="protein sequence ID" value="KAG0002552.1"/>
    <property type="molecule type" value="Genomic_DNA"/>
</dbReference>
<dbReference type="Proteomes" id="UP000703661">
    <property type="component" value="Unassembled WGS sequence"/>
</dbReference>
<proteinExistence type="predicted"/>
<feature type="non-terminal residue" evidence="1">
    <location>
        <position position="1"/>
    </location>
</feature>
<sequence length="149" mass="16909">DLLPRDEPHAVELQIDTRPSLSDFESLEKLKRLELNMLSFGHAPVAVEISMVDLPETDPWAMRAMEIELEATPLAAQCKRLKELTAYCDRDFETITMKPALECDCLEILRVNVNTGSLSDHREVLISLHRLRHLEVTVASPTDIEFLEG</sequence>
<dbReference type="AlphaFoldDB" id="A0A9P6MIC5"/>
<comment type="caution">
    <text evidence="1">The sequence shown here is derived from an EMBL/GenBank/DDBJ whole genome shotgun (WGS) entry which is preliminary data.</text>
</comment>
<evidence type="ECO:0000313" key="2">
    <source>
        <dbReference type="Proteomes" id="UP000703661"/>
    </source>
</evidence>
<accession>A0A9P6MIC5</accession>
<protein>
    <submittedName>
        <fullName evidence="1">Uncharacterized protein</fullName>
    </submittedName>
</protein>
<evidence type="ECO:0000313" key="1">
    <source>
        <dbReference type="EMBL" id="KAG0002552.1"/>
    </source>
</evidence>
<reference evidence="1" key="1">
    <citation type="journal article" date="2020" name="Fungal Divers.">
        <title>Resolving the Mortierellaceae phylogeny through synthesis of multi-gene phylogenetics and phylogenomics.</title>
        <authorList>
            <person name="Vandepol N."/>
            <person name="Liber J."/>
            <person name="Desiro A."/>
            <person name="Na H."/>
            <person name="Kennedy M."/>
            <person name="Barry K."/>
            <person name="Grigoriev I.V."/>
            <person name="Miller A.N."/>
            <person name="O'Donnell K."/>
            <person name="Stajich J.E."/>
            <person name="Bonito G."/>
        </authorList>
    </citation>
    <scope>NUCLEOTIDE SEQUENCE</scope>
    <source>
        <strain evidence="1">NRRL 2769</strain>
    </source>
</reference>
<feature type="non-terminal residue" evidence="1">
    <location>
        <position position="149"/>
    </location>
</feature>
<gene>
    <name evidence="1" type="ORF">BGZ80_005954</name>
</gene>
<keyword evidence="2" id="KW-1185">Reference proteome</keyword>
<organism evidence="1 2">
    <name type="scientific">Entomortierella chlamydospora</name>
    <dbReference type="NCBI Taxonomy" id="101097"/>
    <lineage>
        <taxon>Eukaryota</taxon>
        <taxon>Fungi</taxon>
        <taxon>Fungi incertae sedis</taxon>
        <taxon>Mucoromycota</taxon>
        <taxon>Mortierellomycotina</taxon>
        <taxon>Mortierellomycetes</taxon>
        <taxon>Mortierellales</taxon>
        <taxon>Mortierellaceae</taxon>
        <taxon>Entomortierella</taxon>
    </lineage>
</organism>